<dbReference type="InterPro" id="IPR040636">
    <property type="entry name" value="PatG_C"/>
</dbReference>
<evidence type="ECO:0000313" key="10">
    <source>
        <dbReference type="EMBL" id="MFI1719129.1"/>
    </source>
</evidence>
<dbReference type="SUPFAM" id="SSF52743">
    <property type="entry name" value="Subtilisin-like"/>
    <property type="match status" value="1"/>
</dbReference>
<feature type="compositionally biased region" description="Low complexity" evidence="6">
    <location>
        <begin position="324"/>
        <end position="336"/>
    </location>
</feature>
<dbReference type="InterPro" id="IPR000209">
    <property type="entry name" value="Peptidase_S8/S53_dom"/>
</dbReference>
<feature type="compositionally biased region" description="Low complexity" evidence="6">
    <location>
        <begin position="299"/>
        <end position="315"/>
    </location>
</feature>
<dbReference type="EMBL" id="JBIRUI010000031">
    <property type="protein sequence ID" value="MFI1719129.1"/>
    <property type="molecule type" value="Genomic_DNA"/>
</dbReference>
<evidence type="ECO:0000313" key="11">
    <source>
        <dbReference type="Proteomes" id="UP001611339"/>
    </source>
</evidence>
<keyword evidence="2 5" id="KW-0645">Protease</keyword>
<evidence type="ECO:0000256" key="4">
    <source>
        <dbReference type="ARBA" id="ARBA00022825"/>
    </source>
</evidence>
<reference evidence="10 11" key="1">
    <citation type="submission" date="2024-10" db="EMBL/GenBank/DDBJ databases">
        <title>The Natural Products Discovery Center: Release of the First 8490 Sequenced Strains for Exploring Actinobacteria Biosynthetic Diversity.</title>
        <authorList>
            <person name="Kalkreuter E."/>
            <person name="Kautsar S.A."/>
            <person name="Yang D."/>
            <person name="Bader C.D."/>
            <person name="Teijaro C.N."/>
            <person name="Fluegel L."/>
            <person name="Davis C.M."/>
            <person name="Simpson J.R."/>
            <person name="Lauterbach L."/>
            <person name="Steele A.D."/>
            <person name="Gui C."/>
            <person name="Meng S."/>
            <person name="Li G."/>
            <person name="Viehrig K."/>
            <person name="Ye F."/>
            <person name="Su P."/>
            <person name="Kiefer A.F."/>
            <person name="Nichols A."/>
            <person name="Cepeda A.J."/>
            <person name="Yan W."/>
            <person name="Fan B."/>
            <person name="Jiang Y."/>
            <person name="Adhikari A."/>
            <person name="Zheng C.-J."/>
            <person name="Schuster L."/>
            <person name="Cowan T.M."/>
            <person name="Smanski M.J."/>
            <person name="Chevrette M.G."/>
            <person name="De Carvalho L.P.S."/>
            <person name="Shen B."/>
        </authorList>
    </citation>
    <scope>NUCLEOTIDE SEQUENCE [LARGE SCALE GENOMIC DNA]</scope>
    <source>
        <strain evidence="10 11">NPDC020602</strain>
    </source>
</reference>
<evidence type="ECO:0000256" key="5">
    <source>
        <dbReference type="PROSITE-ProRule" id="PRU01240"/>
    </source>
</evidence>
<dbReference type="InterPro" id="IPR015500">
    <property type="entry name" value="Peptidase_S8_subtilisin-rel"/>
</dbReference>
<evidence type="ECO:0000256" key="1">
    <source>
        <dbReference type="ARBA" id="ARBA00011073"/>
    </source>
</evidence>
<dbReference type="Pfam" id="PF18065">
    <property type="entry name" value="PatG_C"/>
    <property type="match status" value="1"/>
</dbReference>
<dbReference type="RefSeq" id="WP_398713853.1">
    <property type="nucleotide sequence ID" value="NZ_JBIRUI010000031.1"/>
</dbReference>
<keyword evidence="11" id="KW-1185">Reference proteome</keyword>
<feature type="active site" description="Charge relay system" evidence="5">
    <location>
        <position position="63"/>
    </location>
</feature>
<comment type="caution">
    <text evidence="10">The sequence shown here is derived from an EMBL/GenBank/DDBJ whole genome shotgun (WGS) entry which is preliminary data.</text>
</comment>
<dbReference type="InterPro" id="IPR040483">
    <property type="entry name" value="PatG_dom"/>
</dbReference>
<keyword evidence="3 5" id="KW-0378">Hydrolase</keyword>
<evidence type="ECO:0000256" key="2">
    <source>
        <dbReference type="ARBA" id="ARBA00022670"/>
    </source>
</evidence>
<feature type="region of interest" description="Disordered" evidence="6">
    <location>
        <begin position="657"/>
        <end position="717"/>
    </location>
</feature>
<feature type="compositionally biased region" description="Low complexity" evidence="6">
    <location>
        <begin position="666"/>
        <end position="702"/>
    </location>
</feature>
<evidence type="ECO:0000259" key="8">
    <source>
        <dbReference type="Pfam" id="PF18047"/>
    </source>
</evidence>
<feature type="compositionally biased region" description="Pro residues" evidence="6">
    <location>
        <begin position="357"/>
        <end position="379"/>
    </location>
</feature>
<sequence length="846" mass="86913">MKPRAILGELRPRPDGPYGDPRVCVALLDGPVDLSHPCFAGADLTRLTTLVQDPAGPGPMSLHGTHVASLLFGMPGSPVTGLVPRCRGLVLPVFRDGGSGRIPQMDLARAIERAVEEGANIVNISGGERTDAGQADALLERALRLCEDRGVLVVSAAGNDGADTLQVPAAVPSVLAVGAAAADGTPLDISNWGGAYRTHGILAPGQDIEGAAPGGGLASLTGSSFATPLVAGTAALLVAAQLAGGGDADPRAAGQALLSTATAPADCADPDAPACRRGLGGSLDAVRALAFVTSKEETAVTTPAAAPTPSEALAPHVAPAGHEAPGPYGTPAAPAQPVAPAPAAPPVPAGIAADGGAPPPPPVPPVPPAPSVPSAPPAAAPVQASAPAPVAPVPAVAAAAPAATTAPTLTAPPVHASHTTTSAGVRPACGCGGDPASCSCGGEGGASPRQLVYAIGTIGFDYPTEARRDSFRQSMPYYPTEVGGKAVEQAPDPYNPRQLRDYLATNPWASDKVTWTLMMDGATVYALEAEPSAGMDWSEPLVPPVQAQSLRKAPDRIAAEEGKADADLFRMLANPPVSTVYRVFRDAIFGQALDPDDEDERAGYISRVSVPGVLTNRTTRLYSGQIVPVVEVKSRGLYTWNEAALVDAVFDQVMKDTGADQTDGTQPDATPSDPAQPDAAQPDAAQPDAAQPDAAQPGAAQPAVPPPTPPMQQQRVQVRDDAQLKLTIRAFLDKIYYQFRNLGQTSADRALNFMGTNAFLFGDKIKEGLLSANKVPGSTMNLYALDTITVTKSPYCRVGSDCQDVTVTFYDPEDDRRSRLSYLFTVDVSDELPVTLAPVHTFLGSF</sequence>
<name>A0ABW7UJY3_9ACTN</name>
<keyword evidence="4 5" id="KW-0720">Serine protease</keyword>
<comment type="similarity">
    <text evidence="1 5">Belongs to the peptidase S8 family.</text>
</comment>
<dbReference type="Proteomes" id="UP001611339">
    <property type="component" value="Unassembled WGS sequence"/>
</dbReference>
<dbReference type="Pfam" id="PF00082">
    <property type="entry name" value="Peptidase_S8"/>
    <property type="match status" value="1"/>
</dbReference>
<feature type="active site" description="Charge relay system" evidence="5">
    <location>
        <position position="224"/>
    </location>
</feature>
<feature type="compositionally biased region" description="Pro residues" evidence="6">
    <location>
        <begin position="337"/>
        <end position="348"/>
    </location>
</feature>
<protein>
    <submittedName>
        <fullName evidence="10">S8 family serine peptidase</fullName>
    </submittedName>
</protein>
<dbReference type="PRINTS" id="PR00723">
    <property type="entry name" value="SUBTILISIN"/>
</dbReference>
<evidence type="ECO:0000256" key="3">
    <source>
        <dbReference type="ARBA" id="ARBA00022801"/>
    </source>
</evidence>
<gene>
    <name evidence="10" type="ORF">ACH407_36905</name>
</gene>
<feature type="domain" description="Peptidase S8/S53" evidence="7">
    <location>
        <begin position="23"/>
        <end position="262"/>
    </location>
</feature>
<evidence type="ECO:0000256" key="6">
    <source>
        <dbReference type="SAM" id="MobiDB-lite"/>
    </source>
</evidence>
<dbReference type="InterPro" id="IPR050131">
    <property type="entry name" value="Peptidase_S8_subtilisin-like"/>
</dbReference>
<feature type="active site" description="Charge relay system" evidence="5">
    <location>
        <position position="29"/>
    </location>
</feature>
<dbReference type="Gene3D" id="3.40.50.200">
    <property type="entry name" value="Peptidase S8/S53 domain"/>
    <property type="match status" value="1"/>
</dbReference>
<dbReference type="Pfam" id="PF18047">
    <property type="entry name" value="PatG_D"/>
    <property type="match status" value="1"/>
</dbReference>
<organism evidence="10 11">
    <name type="scientific">Streptomyces litmocidini</name>
    <dbReference type="NCBI Taxonomy" id="67318"/>
    <lineage>
        <taxon>Bacteria</taxon>
        <taxon>Bacillati</taxon>
        <taxon>Actinomycetota</taxon>
        <taxon>Actinomycetes</taxon>
        <taxon>Kitasatosporales</taxon>
        <taxon>Streptomycetaceae</taxon>
        <taxon>Streptomyces</taxon>
    </lineage>
</organism>
<feature type="region of interest" description="Disordered" evidence="6">
    <location>
        <begin position="296"/>
        <end position="382"/>
    </location>
</feature>
<feature type="domain" description="PatG C-terminal" evidence="9">
    <location>
        <begin position="720"/>
        <end position="842"/>
    </location>
</feature>
<dbReference type="PROSITE" id="PS51892">
    <property type="entry name" value="SUBTILASE"/>
    <property type="match status" value="1"/>
</dbReference>
<accession>A0ABW7UJY3</accession>
<evidence type="ECO:0000259" key="7">
    <source>
        <dbReference type="Pfam" id="PF00082"/>
    </source>
</evidence>
<feature type="domain" description="PatG" evidence="8">
    <location>
        <begin position="452"/>
        <end position="549"/>
    </location>
</feature>
<dbReference type="InterPro" id="IPR036852">
    <property type="entry name" value="Peptidase_S8/S53_dom_sf"/>
</dbReference>
<dbReference type="PANTHER" id="PTHR43806">
    <property type="entry name" value="PEPTIDASE S8"/>
    <property type="match status" value="1"/>
</dbReference>
<dbReference type="PANTHER" id="PTHR43806:SF11">
    <property type="entry name" value="CEREVISIN-RELATED"/>
    <property type="match status" value="1"/>
</dbReference>
<proteinExistence type="inferred from homology"/>
<evidence type="ECO:0000259" key="9">
    <source>
        <dbReference type="Pfam" id="PF18065"/>
    </source>
</evidence>